<dbReference type="STRING" id="2903.R1B8I8"/>
<dbReference type="AlphaFoldDB" id="A0A0D3I3W8"/>
<keyword evidence="2" id="KW-0539">Nucleus</keyword>
<dbReference type="Proteomes" id="UP000013827">
    <property type="component" value="Unassembled WGS sequence"/>
</dbReference>
<sequence length="185" mass="19917">MASASEQHTRAILGAVQRVGEQKRDREGALARMRACLEEYEALGATLTALPERVERPAMVPLGKLALFPGTLRHTNEVTVLLGENLFALRSASQAVGIAERRAEFVAAQVQSLEEEVRELGSELEKLGAMHTLGLDPASGGGCAPHAGLALQGGAAEAATFRDGVRMRKKTTSSYRVHRSELRHH</sequence>
<proteinExistence type="inferred from homology"/>
<dbReference type="CDD" id="cd23159">
    <property type="entry name" value="Prefoldin_URI1"/>
    <property type="match status" value="1"/>
</dbReference>
<dbReference type="GO" id="GO:0003682">
    <property type="term" value="F:chromatin binding"/>
    <property type="evidence" value="ECO:0007669"/>
    <property type="project" value="TreeGrafter"/>
</dbReference>
<reference evidence="5" key="2">
    <citation type="submission" date="2024-10" db="UniProtKB">
        <authorList>
            <consortium name="EnsemblProtists"/>
        </authorList>
    </citation>
    <scope>IDENTIFICATION</scope>
</reference>
<dbReference type="GeneID" id="17252102"/>
<dbReference type="HOGENOM" id="CLU_1463855_0_0_1"/>
<keyword evidence="6" id="KW-1185">Reference proteome</keyword>
<dbReference type="PANTHER" id="PTHR15111:SF0">
    <property type="entry name" value="UNCONVENTIONAL PREFOLDIN RPB5 INTERACTOR 1"/>
    <property type="match status" value="1"/>
</dbReference>
<dbReference type="PaxDb" id="2903-EOD05953"/>
<dbReference type="Pfam" id="PF02996">
    <property type="entry name" value="Prefoldin"/>
    <property type="match status" value="1"/>
</dbReference>
<organism evidence="5 6">
    <name type="scientific">Emiliania huxleyi (strain CCMP1516)</name>
    <dbReference type="NCBI Taxonomy" id="280463"/>
    <lineage>
        <taxon>Eukaryota</taxon>
        <taxon>Haptista</taxon>
        <taxon>Haptophyta</taxon>
        <taxon>Prymnesiophyceae</taxon>
        <taxon>Isochrysidales</taxon>
        <taxon>Noelaerhabdaceae</taxon>
        <taxon>Emiliania</taxon>
    </lineage>
</organism>
<dbReference type="InterPro" id="IPR052255">
    <property type="entry name" value="RNA_pol_II_subunit5-mediator"/>
</dbReference>
<reference evidence="6" key="1">
    <citation type="journal article" date="2013" name="Nature">
        <title>Pan genome of the phytoplankton Emiliania underpins its global distribution.</title>
        <authorList>
            <person name="Read B.A."/>
            <person name="Kegel J."/>
            <person name="Klute M.J."/>
            <person name="Kuo A."/>
            <person name="Lefebvre S.C."/>
            <person name="Maumus F."/>
            <person name="Mayer C."/>
            <person name="Miller J."/>
            <person name="Monier A."/>
            <person name="Salamov A."/>
            <person name="Young J."/>
            <person name="Aguilar M."/>
            <person name="Claverie J.M."/>
            <person name="Frickenhaus S."/>
            <person name="Gonzalez K."/>
            <person name="Herman E.K."/>
            <person name="Lin Y.C."/>
            <person name="Napier J."/>
            <person name="Ogata H."/>
            <person name="Sarno A.F."/>
            <person name="Shmutz J."/>
            <person name="Schroeder D."/>
            <person name="de Vargas C."/>
            <person name="Verret F."/>
            <person name="von Dassow P."/>
            <person name="Valentin K."/>
            <person name="Van de Peer Y."/>
            <person name="Wheeler G."/>
            <person name="Dacks J.B."/>
            <person name="Delwiche C.F."/>
            <person name="Dyhrman S.T."/>
            <person name="Glockner G."/>
            <person name="John U."/>
            <person name="Richards T."/>
            <person name="Worden A.Z."/>
            <person name="Zhang X."/>
            <person name="Grigoriev I.V."/>
            <person name="Allen A.E."/>
            <person name="Bidle K."/>
            <person name="Borodovsky M."/>
            <person name="Bowler C."/>
            <person name="Brownlee C."/>
            <person name="Cock J.M."/>
            <person name="Elias M."/>
            <person name="Gladyshev V.N."/>
            <person name="Groth M."/>
            <person name="Guda C."/>
            <person name="Hadaegh A."/>
            <person name="Iglesias-Rodriguez M.D."/>
            <person name="Jenkins J."/>
            <person name="Jones B.M."/>
            <person name="Lawson T."/>
            <person name="Leese F."/>
            <person name="Lindquist E."/>
            <person name="Lobanov A."/>
            <person name="Lomsadze A."/>
            <person name="Malik S.B."/>
            <person name="Marsh M.E."/>
            <person name="Mackinder L."/>
            <person name="Mock T."/>
            <person name="Mueller-Roeber B."/>
            <person name="Pagarete A."/>
            <person name="Parker M."/>
            <person name="Probert I."/>
            <person name="Quesneville H."/>
            <person name="Raines C."/>
            <person name="Rensing S.A."/>
            <person name="Riano-Pachon D.M."/>
            <person name="Richier S."/>
            <person name="Rokitta S."/>
            <person name="Shiraiwa Y."/>
            <person name="Soanes D.M."/>
            <person name="van der Giezen M."/>
            <person name="Wahlund T.M."/>
            <person name="Williams B."/>
            <person name="Wilson W."/>
            <person name="Wolfe G."/>
            <person name="Wurch L.L."/>
        </authorList>
    </citation>
    <scope>NUCLEOTIDE SEQUENCE</scope>
</reference>
<evidence type="ECO:0000313" key="5">
    <source>
        <dbReference type="EnsemblProtists" id="EOD05953"/>
    </source>
</evidence>
<dbReference type="EnsemblProtists" id="EOD05953">
    <property type="protein sequence ID" value="EOD05953"/>
    <property type="gene ID" value="EMIHUDRAFT_107099"/>
</dbReference>
<evidence type="ECO:0000256" key="1">
    <source>
        <dbReference type="ARBA" id="ARBA00004123"/>
    </source>
</evidence>
<accession>A0A0D3I3W8</accession>
<evidence type="ECO:0000256" key="2">
    <source>
        <dbReference type="ARBA" id="ARBA00023242"/>
    </source>
</evidence>
<feature type="coiled-coil region" evidence="4">
    <location>
        <begin position="96"/>
        <end position="130"/>
    </location>
</feature>
<dbReference type="KEGG" id="ehx:EMIHUDRAFT_107099"/>
<dbReference type="PANTHER" id="PTHR15111">
    <property type="entry name" value="RNA POLYMERASE II SUBUNIT 5-MEDIATING PROTEIN NNX3"/>
    <property type="match status" value="1"/>
</dbReference>
<dbReference type="GO" id="GO:0003714">
    <property type="term" value="F:transcription corepressor activity"/>
    <property type="evidence" value="ECO:0007669"/>
    <property type="project" value="TreeGrafter"/>
</dbReference>
<evidence type="ECO:0000256" key="3">
    <source>
        <dbReference type="ARBA" id="ARBA00038295"/>
    </source>
</evidence>
<comment type="similarity">
    <text evidence="3">Belongs to the RNA polymerase II subunit 5-mediating protein family.</text>
</comment>
<keyword evidence="4" id="KW-0175">Coiled coil</keyword>
<comment type="subcellular location">
    <subcellularLocation>
        <location evidence="1">Nucleus</location>
    </subcellularLocation>
</comment>
<dbReference type="InterPro" id="IPR009053">
    <property type="entry name" value="Prefoldin"/>
</dbReference>
<dbReference type="GO" id="GO:0019212">
    <property type="term" value="F:phosphatase inhibitor activity"/>
    <property type="evidence" value="ECO:0007669"/>
    <property type="project" value="TreeGrafter"/>
</dbReference>
<dbReference type="InterPro" id="IPR004127">
    <property type="entry name" value="Prefoldin_subunit_alpha"/>
</dbReference>
<dbReference type="eggNOG" id="KOG3130">
    <property type="taxonomic scope" value="Eukaryota"/>
</dbReference>
<dbReference type="GO" id="GO:0000122">
    <property type="term" value="P:negative regulation of transcription by RNA polymerase II"/>
    <property type="evidence" value="ECO:0007669"/>
    <property type="project" value="TreeGrafter"/>
</dbReference>
<dbReference type="Gene3D" id="1.10.287.370">
    <property type="match status" value="1"/>
</dbReference>
<evidence type="ECO:0000256" key="4">
    <source>
        <dbReference type="SAM" id="Coils"/>
    </source>
</evidence>
<name>A0A0D3I3W8_EMIH1</name>
<dbReference type="RefSeq" id="XP_005758382.1">
    <property type="nucleotide sequence ID" value="XM_005758325.1"/>
</dbReference>
<dbReference type="SUPFAM" id="SSF46579">
    <property type="entry name" value="Prefoldin"/>
    <property type="match status" value="1"/>
</dbReference>
<protein>
    <recommendedName>
        <fullName evidence="7">Prefoldin</fullName>
    </recommendedName>
</protein>
<dbReference type="GO" id="GO:0005634">
    <property type="term" value="C:nucleus"/>
    <property type="evidence" value="ECO:0007669"/>
    <property type="project" value="UniProtKB-SubCell"/>
</dbReference>
<evidence type="ECO:0000313" key="6">
    <source>
        <dbReference type="Proteomes" id="UP000013827"/>
    </source>
</evidence>
<evidence type="ECO:0008006" key="7">
    <source>
        <dbReference type="Google" id="ProtNLM"/>
    </source>
</evidence>